<evidence type="ECO:0000256" key="3">
    <source>
        <dbReference type="ARBA" id="ARBA00022630"/>
    </source>
</evidence>
<proteinExistence type="inferred from homology"/>
<evidence type="ECO:0000256" key="5">
    <source>
        <dbReference type="ARBA" id="ARBA00023002"/>
    </source>
</evidence>
<keyword evidence="4" id="KW-0274">FAD</keyword>
<dbReference type="EMBL" id="CAXAMM010032469">
    <property type="protein sequence ID" value="CAK9069772.1"/>
    <property type="molecule type" value="Genomic_DNA"/>
</dbReference>
<dbReference type="SUPFAM" id="SSF51905">
    <property type="entry name" value="FAD/NAD(P)-binding domain"/>
    <property type="match status" value="1"/>
</dbReference>
<dbReference type="PANTHER" id="PTHR10961:SF7">
    <property type="entry name" value="FAD DEPENDENT OXIDOREDUCTASE DOMAIN-CONTAINING PROTEIN"/>
    <property type="match status" value="1"/>
</dbReference>
<dbReference type="Proteomes" id="UP001642464">
    <property type="component" value="Unassembled WGS sequence"/>
</dbReference>
<dbReference type="PANTHER" id="PTHR10961">
    <property type="entry name" value="PEROXISOMAL SARCOSINE OXIDASE"/>
    <property type="match status" value="1"/>
</dbReference>
<feature type="domain" description="FAD dependent oxidoreductase" evidence="6">
    <location>
        <begin position="40"/>
        <end position="336"/>
    </location>
</feature>
<evidence type="ECO:0000313" key="8">
    <source>
        <dbReference type="Proteomes" id="UP001642464"/>
    </source>
</evidence>
<keyword evidence="5" id="KW-0560">Oxidoreductase</keyword>
<keyword evidence="8" id="KW-1185">Reference proteome</keyword>
<dbReference type="Gene3D" id="3.50.50.60">
    <property type="entry name" value="FAD/NAD(P)-binding domain"/>
    <property type="match status" value="2"/>
</dbReference>
<dbReference type="Gene3D" id="3.30.9.10">
    <property type="entry name" value="D-Amino Acid Oxidase, subunit A, domain 2"/>
    <property type="match status" value="1"/>
</dbReference>
<accession>A0ABP0P2S6</accession>
<dbReference type="InterPro" id="IPR036188">
    <property type="entry name" value="FAD/NAD-bd_sf"/>
</dbReference>
<dbReference type="InterPro" id="IPR045170">
    <property type="entry name" value="MTOX"/>
</dbReference>
<keyword evidence="3" id="KW-0285">Flavoprotein</keyword>
<dbReference type="Pfam" id="PF01266">
    <property type="entry name" value="DAO"/>
    <property type="match status" value="1"/>
</dbReference>
<evidence type="ECO:0000259" key="6">
    <source>
        <dbReference type="Pfam" id="PF01266"/>
    </source>
</evidence>
<evidence type="ECO:0000256" key="2">
    <source>
        <dbReference type="ARBA" id="ARBA00010989"/>
    </source>
</evidence>
<reference evidence="7 8" key="1">
    <citation type="submission" date="2024-02" db="EMBL/GenBank/DDBJ databases">
        <authorList>
            <person name="Chen Y."/>
            <person name="Shah S."/>
            <person name="Dougan E. K."/>
            <person name="Thang M."/>
            <person name="Chan C."/>
        </authorList>
    </citation>
    <scope>NUCLEOTIDE SEQUENCE [LARGE SCALE GENOMIC DNA]</scope>
</reference>
<organism evidence="7 8">
    <name type="scientific">Durusdinium trenchii</name>
    <dbReference type="NCBI Taxonomy" id="1381693"/>
    <lineage>
        <taxon>Eukaryota</taxon>
        <taxon>Sar</taxon>
        <taxon>Alveolata</taxon>
        <taxon>Dinophyceae</taxon>
        <taxon>Suessiales</taxon>
        <taxon>Symbiodiniaceae</taxon>
        <taxon>Durusdinium</taxon>
    </lineage>
</organism>
<evidence type="ECO:0000256" key="4">
    <source>
        <dbReference type="ARBA" id="ARBA00022827"/>
    </source>
</evidence>
<name>A0ABP0P2S6_9DINO</name>
<comment type="caution">
    <text evidence="7">The sequence shown here is derived from an EMBL/GenBank/DDBJ whole genome shotgun (WGS) entry which is preliminary data.</text>
</comment>
<evidence type="ECO:0000313" key="7">
    <source>
        <dbReference type="EMBL" id="CAK9069772.1"/>
    </source>
</evidence>
<evidence type="ECO:0000256" key="1">
    <source>
        <dbReference type="ARBA" id="ARBA00001974"/>
    </source>
</evidence>
<gene>
    <name evidence="7" type="ORF">SCF082_LOCUS34863</name>
</gene>
<comment type="cofactor">
    <cofactor evidence="1">
        <name>FAD</name>
        <dbReference type="ChEBI" id="CHEBI:57692"/>
    </cofactor>
</comment>
<protein>
    <recommendedName>
        <fullName evidence="6">FAD dependent oxidoreductase domain-containing protein</fullName>
    </recommendedName>
</protein>
<dbReference type="InterPro" id="IPR006076">
    <property type="entry name" value="FAD-dep_OxRdtase"/>
</dbReference>
<sequence>MAHFSRWAPVAGGILASLPISDALKGRKSLRCEAKQSLPVVVLGGGVMGLSTAWSLCRRGVKVELLDANHSEKGSWGETRIARVSYADPVMLRLARRSYELYEELKKEHREPLMCPTGCLDVGFDRRSLDGLAKTYEELGQSYERLSHRQVAERWPMLRLSDDYVEASVFCPAGDAVLASVVLEALKEQVQQLGGPAAYVESPVVSIDRAKKTVTTEDGKTIAYSKLVLAGGIWSNQILSLMGLPLLPLVTSVEQQTYYATPEGTEELFSAGKLPVVLEHNPSPEPEMKRRGGYMIPHVSNGVDGVKFGMHRQGPLMDHEDFPMVPGAFAAAQRYFACAGTRAERLWSQRWPEEEDSHLREETDAFARRILPDLSIDAWDRTDAVGGPRMDAFSHCVLCAKEGCFHEVDFFQGEKSELTMRCPYDQHLYADEDFVVGVHPEDPDIIVVCGFAGEGFKFGPAIGEMAATLVTGDSFAVPESVQRFRLNRPSLLLLS</sequence>
<comment type="similarity">
    <text evidence="2">Belongs to the MSOX/MTOX family.</text>
</comment>